<dbReference type="PANTHER" id="PTHR23274">
    <property type="entry name" value="DNA HELICASE-RELATED"/>
    <property type="match status" value="1"/>
</dbReference>
<keyword evidence="3" id="KW-1185">Reference proteome</keyword>
<dbReference type="STRING" id="230819.A0A5C3KAV5"/>
<sequence>MTDRVLEVRILGGEHDQQAVFIPRISLIPTDTNELTFKFRRRQFPVRLAFALTINKAQGQAELLSGIVVLENGRVLKKEKSARDHVFDTHLFILNDGPAGDDALGILRYFNMGDPLVTPHAYFISAQISGMPDTPDKLPQDYLKTHNLLFNGLDIRAYKLIGDIKQLIPFGPVNPEAEDAVDPRTPAYICLLIKPYVSMLGQATTIDAKKRKGFIQQGSYVSVEGSLCGLDTVMNGDAGRRINLELRVEEVTLLGKAPVPSVEGPFEILDDTPLKGKRKAEPITPLKFSYSNVRSKRARIEDSASSPLSTQASTSSECSQ</sequence>
<gene>
    <name evidence="2" type="ORF">FA15DRAFT_711193</name>
</gene>
<name>A0A5C3KAV5_COPMA</name>
<feature type="region of interest" description="Disordered" evidence="1">
    <location>
        <begin position="298"/>
        <end position="320"/>
    </location>
</feature>
<dbReference type="AlphaFoldDB" id="A0A5C3KAV5"/>
<protein>
    <submittedName>
        <fullName evidence="2">Uncharacterized protein</fullName>
    </submittedName>
</protein>
<reference evidence="2 3" key="1">
    <citation type="journal article" date="2019" name="Nat. Ecol. Evol.">
        <title>Megaphylogeny resolves global patterns of mushroom evolution.</title>
        <authorList>
            <person name="Varga T."/>
            <person name="Krizsan K."/>
            <person name="Foldi C."/>
            <person name="Dima B."/>
            <person name="Sanchez-Garcia M."/>
            <person name="Sanchez-Ramirez S."/>
            <person name="Szollosi G.J."/>
            <person name="Szarkandi J.G."/>
            <person name="Papp V."/>
            <person name="Albert L."/>
            <person name="Andreopoulos W."/>
            <person name="Angelini C."/>
            <person name="Antonin V."/>
            <person name="Barry K.W."/>
            <person name="Bougher N.L."/>
            <person name="Buchanan P."/>
            <person name="Buyck B."/>
            <person name="Bense V."/>
            <person name="Catcheside P."/>
            <person name="Chovatia M."/>
            <person name="Cooper J."/>
            <person name="Damon W."/>
            <person name="Desjardin D."/>
            <person name="Finy P."/>
            <person name="Geml J."/>
            <person name="Haridas S."/>
            <person name="Hughes K."/>
            <person name="Justo A."/>
            <person name="Karasinski D."/>
            <person name="Kautmanova I."/>
            <person name="Kiss B."/>
            <person name="Kocsube S."/>
            <person name="Kotiranta H."/>
            <person name="LaButti K.M."/>
            <person name="Lechner B.E."/>
            <person name="Liimatainen K."/>
            <person name="Lipzen A."/>
            <person name="Lukacs Z."/>
            <person name="Mihaltcheva S."/>
            <person name="Morgado L.N."/>
            <person name="Niskanen T."/>
            <person name="Noordeloos M.E."/>
            <person name="Ohm R.A."/>
            <person name="Ortiz-Santana B."/>
            <person name="Ovrebo C."/>
            <person name="Racz N."/>
            <person name="Riley R."/>
            <person name="Savchenko A."/>
            <person name="Shiryaev A."/>
            <person name="Soop K."/>
            <person name="Spirin V."/>
            <person name="Szebenyi C."/>
            <person name="Tomsovsky M."/>
            <person name="Tulloss R.E."/>
            <person name="Uehling J."/>
            <person name="Grigoriev I.V."/>
            <person name="Vagvolgyi C."/>
            <person name="Papp T."/>
            <person name="Martin F.M."/>
            <person name="Miettinen O."/>
            <person name="Hibbett D.S."/>
            <person name="Nagy L.G."/>
        </authorList>
    </citation>
    <scope>NUCLEOTIDE SEQUENCE [LARGE SCALE GENOMIC DNA]</scope>
    <source>
        <strain evidence="2 3">CBS 121175</strain>
    </source>
</reference>
<dbReference type="Proteomes" id="UP000307440">
    <property type="component" value="Unassembled WGS sequence"/>
</dbReference>
<organism evidence="2 3">
    <name type="scientific">Coprinopsis marcescibilis</name>
    <name type="common">Agaric fungus</name>
    <name type="synonym">Psathyrella marcescibilis</name>
    <dbReference type="NCBI Taxonomy" id="230819"/>
    <lineage>
        <taxon>Eukaryota</taxon>
        <taxon>Fungi</taxon>
        <taxon>Dikarya</taxon>
        <taxon>Basidiomycota</taxon>
        <taxon>Agaricomycotina</taxon>
        <taxon>Agaricomycetes</taxon>
        <taxon>Agaricomycetidae</taxon>
        <taxon>Agaricales</taxon>
        <taxon>Agaricineae</taxon>
        <taxon>Psathyrellaceae</taxon>
        <taxon>Coprinopsis</taxon>
    </lineage>
</organism>
<dbReference type="PANTHER" id="PTHR23274:SF51">
    <property type="entry name" value="OS03G0423850 PROTEIN"/>
    <property type="match status" value="1"/>
</dbReference>
<dbReference type="GO" id="GO:0006260">
    <property type="term" value="P:DNA replication"/>
    <property type="evidence" value="ECO:0007669"/>
    <property type="project" value="TreeGrafter"/>
</dbReference>
<evidence type="ECO:0000313" key="2">
    <source>
        <dbReference type="EMBL" id="TFK17028.1"/>
    </source>
</evidence>
<accession>A0A5C3KAV5</accession>
<evidence type="ECO:0000313" key="3">
    <source>
        <dbReference type="Proteomes" id="UP000307440"/>
    </source>
</evidence>
<dbReference type="GO" id="GO:0005657">
    <property type="term" value="C:replication fork"/>
    <property type="evidence" value="ECO:0007669"/>
    <property type="project" value="TreeGrafter"/>
</dbReference>
<feature type="compositionally biased region" description="Low complexity" evidence="1">
    <location>
        <begin position="303"/>
        <end position="320"/>
    </location>
</feature>
<evidence type="ECO:0000256" key="1">
    <source>
        <dbReference type="SAM" id="MobiDB-lite"/>
    </source>
</evidence>
<proteinExistence type="predicted"/>
<dbReference type="EMBL" id="ML210582">
    <property type="protein sequence ID" value="TFK17028.1"/>
    <property type="molecule type" value="Genomic_DNA"/>
</dbReference>
<dbReference type="OrthoDB" id="3041008at2759"/>